<comment type="similarity">
    <text evidence="8 9">Belongs to the TonB-dependent receptor family.</text>
</comment>
<dbReference type="InterPro" id="IPR012910">
    <property type="entry name" value="Plug_dom"/>
</dbReference>
<evidence type="ECO:0000256" key="3">
    <source>
        <dbReference type="ARBA" id="ARBA00022452"/>
    </source>
</evidence>
<dbReference type="InterPro" id="IPR036942">
    <property type="entry name" value="Beta-barrel_TonB_sf"/>
</dbReference>
<evidence type="ECO:0000256" key="7">
    <source>
        <dbReference type="ARBA" id="ARBA00023237"/>
    </source>
</evidence>
<dbReference type="PANTHER" id="PTHR47234:SF3">
    <property type="entry name" value="SECRETIN_TONB SHORT N-TERMINAL DOMAIN-CONTAINING PROTEIN"/>
    <property type="match status" value="1"/>
</dbReference>
<evidence type="ECO:0000256" key="10">
    <source>
        <dbReference type="SAM" id="SignalP"/>
    </source>
</evidence>
<evidence type="ECO:0000256" key="9">
    <source>
        <dbReference type="RuleBase" id="RU003357"/>
    </source>
</evidence>
<feature type="domain" description="TonB-dependent receptor-like beta-barrel" evidence="11">
    <location>
        <begin position="290"/>
        <end position="774"/>
    </location>
</feature>
<evidence type="ECO:0000259" key="12">
    <source>
        <dbReference type="Pfam" id="PF07715"/>
    </source>
</evidence>
<proteinExistence type="inferred from homology"/>
<dbReference type="AlphaFoldDB" id="A0A2G4YWD9"/>
<dbReference type="InterPro" id="IPR039426">
    <property type="entry name" value="TonB-dep_rcpt-like"/>
</dbReference>
<keyword evidence="6 8" id="KW-0472">Membrane</keyword>
<keyword evidence="5 9" id="KW-0798">TonB box</keyword>
<dbReference type="Gene3D" id="2.40.170.20">
    <property type="entry name" value="TonB-dependent receptor, beta-barrel domain"/>
    <property type="match status" value="1"/>
</dbReference>
<keyword evidence="7 8" id="KW-0998">Cell outer membrane</keyword>
<keyword evidence="10" id="KW-0732">Signal</keyword>
<dbReference type="EMBL" id="PDEM01000007">
    <property type="protein sequence ID" value="PHZ86573.1"/>
    <property type="molecule type" value="Genomic_DNA"/>
</dbReference>
<organism evidence="13 14">
    <name type="scientific">Paremcibacter congregatus</name>
    <dbReference type="NCBI Taxonomy" id="2043170"/>
    <lineage>
        <taxon>Bacteria</taxon>
        <taxon>Pseudomonadati</taxon>
        <taxon>Pseudomonadota</taxon>
        <taxon>Alphaproteobacteria</taxon>
        <taxon>Emcibacterales</taxon>
        <taxon>Emcibacteraceae</taxon>
        <taxon>Paremcibacter</taxon>
    </lineage>
</organism>
<accession>A0A2G4YWD9</accession>
<keyword evidence="2 8" id="KW-0813">Transport</keyword>
<evidence type="ECO:0000313" key="14">
    <source>
        <dbReference type="Proteomes" id="UP000229730"/>
    </source>
</evidence>
<evidence type="ECO:0000259" key="11">
    <source>
        <dbReference type="Pfam" id="PF00593"/>
    </source>
</evidence>
<feature type="signal peptide" evidence="10">
    <location>
        <begin position="1"/>
        <end position="22"/>
    </location>
</feature>
<dbReference type="Proteomes" id="UP000229730">
    <property type="component" value="Unassembled WGS sequence"/>
</dbReference>
<reference evidence="13 14" key="1">
    <citation type="submission" date="2017-10" db="EMBL/GenBank/DDBJ databases">
        <title>Frigbacter circumglobatus gen. nov. sp. nov., isolated from sediment cultured in situ.</title>
        <authorList>
            <person name="Zhao Z."/>
        </authorList>
    </citation>
    <scope>NUCLEOTIDE SEQUENCE [LARGE SCALE GENOMIC DNA]</scope>
    <source>
        <strain evidence="13 14">ZYL</strain>
    </source>
</reference>
<comment type="caution">
    <text evidence="13">The sequence shown here is derived from an EMBL/GenBank/DDBJ whole genome shotgun (WGS) entry which is preliminary data.</text>
</comment>
<dbReference type="InterPro" id="IPR000531">
    <property type="entry name" value="Beta-barrel_TonB"/>
</dbReference>
<evidence type="ECO:0000256" key="6">
    <source>
        <dbReference type="ARBA" id="ARBA00023136"/>
    </source>
</evidence>
<gene>
    <name evidence="13" type="ORF">CRD36_01450</name>
</gene>
<keyword evidence="4 8" id="KW-0812">Transmembrane</keyword>
<dbReference type="PANTHER" id="PTHR47234">
    <property type="match status" value="1"/>
</dbReference>
<dbReference type="PROSITE" id="PS52016">
    <property type="entry name" value="TONB_DEPENDENT_REC_3"/>
    <property type="match status" value="1"/>
</dbReference>
<evidence type="ECO:0000256" key="5">
    <source>
        <dbReference type="ARBA" id="ARBA00023077"/>
    </source>
</evidence>
<dbReference type="InParanoid" id="A0A2G4YWD9"/>
<evidence type="ECO:0000256" key="2">
    <source>
        <dbReference type="ARBA" id="ARBA00022448"/>
    </source>
</evidence>
<dbReference type="Pfam" id="PF00593">
    <property type="entry name" value="TonB_dep_Rec_b-barrel"/>
    <property type="match status" value="1"/>
</dbReference>
<sequence>MKNILLMTVSLSSLMMTNAASGAQVVDETASGTTEIEEVVTVGSRRKGRTILETPVPVDVLSGAELSSTGSGDLQDVLQTVSPSFNVSRSPVDDGGTFVRTPTLRGLPGGKTLVLVNGKRVHRSALISLSGEQDNKVGSHAVDLSQFPVAAVKRIEVLRDGASAQYGSDAVAGVINIVLKDQTGASAYAQYGQYYKGDGEDFQFGANVGLALTDKGYVNVTFEYLNSNATSRGVQSPSAQAVIDAGGPGASSVPVPAIVWGLPNREWYRVVYNAGLEVAENTEAYIFGNYGNSNQDGSFFYRDPVNNGAFARSAFQDGPDAIYPDYSLTDRYPGGFTPRFFGNVVDYSVNLGLKGEFDSGLTWDLSGATGAGKVDYTLKNSINPSMGADSPTEFKPGVLVNSEQQINLDFSYPWQISGLDGPINVAFGSEIRRETYEIRPGDEASWQVGRLTDLGVGSNGFQGFSPAQASKNSRHNVAFYLDVEADLSEDFQVGVAGRFEDFSDFGSTFDGKISARYQISEMIAIRGAASTGFRAPTVGQSNMINTGTSFIDGELIASGILPPTSPIAAYFGGKGLTPENATNFSAGIVLQPADNASVTFDYYNIKITDRIGLTSNNTVTDEARAILIGQGVTSAATIGAVRFFTNGYDSRTTGFDIVGNYDVDMGEGQLRFTLGYNYNDTKILGFDPDVLNGRAILNIQNMVPKSKGTLSITYDYGDLVLSARAKYFGSWTFTESNAAPVENAVESGSELTLDISAAYNFAEHYTFKVGVDNLFDNYPDRFYAPGDCCGRVYSGASPYGFDGGFYYARMSANF</sequence>
<dbReference type="Pfam" id="PF07715">
    <property type="entry name" value="Plug"/>
    <property type="match status" value="1"/>
</dbReference>
<dbReference type="OrthoDB" id="7051241at2"/>
<evidence type="ECO:0000256" key="8">
    <source>
        <dbReference type="PROSITE-ProRule" id="PRU01360"/>
    </source>
</evidence>
<dbReference type="SUPFAM" id="SSF56935">
    <property type="entry name" value="Porins"/>
    <property type="match status" value="1"/>
</dbReference>
<dbReference type="RefSeq" id="WP_099470949.1">
    <property type="nucleotide sequence ID" value="NZ_PDEM01000007.1"/>
</dbReference>
<evidence type="ECO:0000256" key="1">
    <source>
        <dbReference type="ARBA" id="ARBA00004571"/>
    </source>
</evidence>
<keyword evidence="13" id="KW-0675">Receptor</keyword>
<evidence type="ECO:0000313" key="13">
    <source>
        <dbReference type="EMBL" id="PHZ86573.1"/>
    </source>
</evidence>
<dbReference type="InterPro" id="IPR037066">
    <property type="entry name" value="Plug_dom_sf"/>
</dbReference>
<keyword evidence="3 8" id="KW-1134">Transmembrane beta strand</keyword>
<feature type="chain" id="PRO_5013713877" evidence="10">
    <location>
        <begin position="23"/>
        <end position="814"/>
    </location>
</feature>
<dbReference type="CDD" id="cd01347">
    <property type="entry name" value="ligand_gated_channel"/>
    <property type="match status" value="1"/>
</dbReference>
<name>A0A2G4YWD9_9PROT</name>
<protein>
    <submittedName>
        <fullName evidence="13">TonB-dependent receptor</fullName>
    </submittedName>
</protein>
<dbReference type="GO" id="GO:0009279">
    <property type="term" value="C:cell outer membrane"/>
    <property type="evidence" value="ECO:0007669"/>
    <property type="project" value="UniProtKB-SubCell"/>
</dbReference>
<comment type="subcellular location">
    <subcellularLocation>
        <location evidence="1 8">Cell outer membrane</location>
        <topology evidence="1 8">Multi-pass membrane protein</topology>
    </subcellularLocation>
</comment>
<keyword evidence="14" id="KW-1185">Reference proteome</keyword>
<feature type="domain" description="TonB-dependent receptor plug" evidence="12">
    <location>
        <begin position="52"/>
        <end position="174"/>
    </location>
</feature>
<evidence type="ECO:0000256" key="4">
    <source>
        <dbReference type="ARBA" id="ARBA00022692"/>
    </source>
</evidence>
<dbReference type="Gene3D" id="2.170.130.10">
    <property type="entry name" value="TonB-dependent receptor, plug domain"/>
    <property type="match status" value="1"/>
</dbReference>